<proteinExistence type="predicted"/>
<keyword evidence="1" id="KW-0677">Repeat</keyword>
<dbReference type="PROSITE" id="PS51372">
    <property type="entry name" value="PRD_2"/>
    <property type="match status" value="2"/>
</dbReference>
<gene>
    <name evidence="3" type="ORF">OMK_00099</name>
</gene>
<dbReference type="SMART" id="SM01061">
    <property type="entry name" value="CAT_RBD"/>
    <property type="match status" value="1"/>
</dbReference>
<evidence type="ECO:0000259" key="2">
    <source>
        <dbReference type="PROSITE" id="PS51372"/>
    </source>
</evidence>
<dbReference type="GO" id="GO:0003723">
    <property type="term" value="F:RNA binding"/>
    <property type="evidence" value="ECO:0007669"/>
    <property type="project" value="InterPro"/>
</dbReference>
<dbReference type="SUPFAM" id="SSF63520">
    <property type="entry name" value="PTS-regulatory domain, PRD"/>
    <property type="match status" value="2"/>
</dbReference>
<feature type="domain" description="PRD" evidence="2">
    <location>
        <begin position="66"/>
        <end position="167"/>
    </location>
</feature>
<sequence>MYRIIQVLNNNVAIIRIENDEQAIAMGKGIVFQKKKGDLLKKEEISKLFMLRNKESQQNFSSLLKDLPLNFITTGYEVIDTAVRKFNYPVQEYIYVTLTDHIYWSYQNQQKGCYEMSRLPDMSKEYPTEYAIGKMAVTIINNRLNTNFPDDEIGRIALHFINAKREGEATEEVVDPRQDIVKLVEKVLNQKNIHRTEENKNFYDRLMIHLNYFADRLNQPEEQVIFSKNLETNIKTDYPNAYEIGHEIYQLISDYAGRKLSDSERVYLAIHIQRLLRKKV</sequence>
<comment type="caution">
    <text evidence="3">The sequence shown here is derived from an EMBL/GenBank/DDBJ whole genome shotgun (WGS) entry which is preliminary data.</text>
</comment>
<dbReference type="InterPro" id="IPR036634">
    <property type="entry name" value="PRD_sf"/>
</dbReference>
<feature type="domain" description="PRD" evidence="2">
    <location>
        <begin position="168"/>
        <end position="280"/>
    </location>
</feature>
<evidence type="ECO:0000313" key="3">
    <source>
        <dbReference type="EMBL" id="EOT43957.1"/>
    </source>
</evidence>
<organism evidence="3 4">
    <name type="scientific">Enterococcus dispar ATCC 51266</name>
    <dbReference type="NCBI Taxonomy" id="1139219"/>
    <lineage>
        <taxon>Bacteria</taxon>
        <taxon>Bacillati</taxon>
        <taxon>Bacillota</taxon>
        <taxon>Bacilli</taxon>
        <taxon>Lactobacillales</taxon>
        <taxon>Enterococcaceae</taxon>
        <taxon>Enterococcus</taxon>
    </lineage>
</organism>
<reference evidence="3 4" key="1">
    <citation type="submission" date="2013-03" db="EMBL/GenBank/DDBJ databases">
        <title>The Genome Sequence of Enterococcus dispar ATCC_51266 (Illumina only assembly).</title>
        <authorList>
            <consortium name="The Broad Institute Genomics Platform"/>
            <consortium name="The Broad Institute Genome Sequencing Center for Infectious Disease"/>
            <person name="Earl A."/>
            <person name="Russ C."/>
            <person name="Gilmore M."/>
            <person name="Surin D."/>
            <person name="Walker B."/>
            <person name="Young S."/>
            <person name="Zeng Q."/>
            <person name="Gargeya S."/>
            <person name="Fitzgerald M."/>
            <person name="Haas B."/>
            <person name="Abouelleil A."/>
            <person name="Allen A.W."/>
            <person name="Alvarado L."/>
            <person name="Arachchi H.M."/>
            <person name="Berlin A.M."/>
            <person name="Chapman S.B."/>
            <person name="Gainer-Dewar J."/>
            <person name="Goldberg J."/>
            <person name="Griggs A."/>
            <person name="Gujja S."/>
            <person name="Hansen M."/>
            <person name="Howarth C."/>
            <person name="Imamovic A."/>
            <person name="Ireland A."/>
            <person name="Larimer J."/>
            <person name="McCowan C."/>
            <person name="Murphy C."/>
            <person name="Pearson M."/>
            <person name="Poon T.W."/>
            <person name="Priest M."/>
            <person name="Roberts A."/>
            <person name="Saif S."/>
            <person name="Shea T."/>
            <person name="Sisk P."/>
            <person name="Sykes S."/>
            <person name="Wortman J."/>
            <person name="Nusbaum C."/>
            <person name="Birren B."/>
        </authorList>
    </citation>
    <scope>NUCLEOTIDE SEQUENCE [LARGE SCALE GENOMIC DNA]</scope>
    <source>
        <strain evidence="3 4">ATCC 51266</strain>
    </source>
</reference>
<dbReference type="eggNOG" id="COG3711">
    <property type="taxonomic scope" value="Bacteria"/>
</dbReference>
<evidence type="ECO:0000313" key="4">
    <source>
        <dbReference type="Proteomes" id="UP000014127"/>
    </source>
</evidence>
<dbReference type="Pfam" id="PF03123">
    <property type="entry name" value="CAT_RBD"/>
    <property type="match status" value="1"/>
</dbReference>
<evidence type="ECO:0000256" key="1">
    <source>
        <dbReference type="ARBA" id="ARBA00022737"/>
    </source>
</evidence>
<dbReference type="Gene3D" id="1.10.1790.10">
    <property type="entry name" value="PRD domain"/>
    <property type="match status" value="2"/>
</dbReference>
<dbReference type="Proteomes" id="UP000014127">
    <property type="component" value="Unassembled WGS sequence"/>
</dbReference>
<dbReference type="InterPro" id="IPR036650">
    <property type="entry name" value="CAT_RNA-bd_dom_sf"/>
</dbReference>
<dbReference type="STRING" id="44009.RV01_GL001999"/>
<dbReference type="InterPro" id="IPR050661">
    <property type="entry name" value="BglG_antiterminators"/>
</dbReference>
<name>S0KGV4_9ENTE</name>
<dbReference type="PANTHER" id="PTHR30185:SF15">
    <property type="entry name" value="CRYPTIC BETA-GLUCOSIDE BGL OPERON ANTITERMINATOR"/>
    <property type="match status" value="1"/>
</dbReference>
<keyword evidence="4" id="KW-1185">Reference proteome</keyword>
<dbReference type="Gene3D" id="2.30.24.10">
    <property type="entry name" value="CAT RNA-binding domain"/>
    <property type="match status" value="1"/>
</dbReference>
<dbReference type="GO" id="GO:0006355">
    <property type="term" value="P:regulation of DNA-templated transcription"/>
    <property type="evidence" value="ECO:0007669"/>
    <property type="project" value="InterPro"/>
</dbReference>
<dbReference type="EMBL" id="AHYR01000001">
    <property type="protein sequence ID" value="EOT43957.1"/>
    <property type="molecule type" value="Genomic_DNA"/>
</dbReference>
<dbReference type="Pfam" id="PF00874">
    <property type="entry name" value="PRD"/>
    <property type="match status" value="2"/>
</dbReference>
<dbReference type="AlphaFoldDB" id="S0KGV4"/>
<dbReference type="RefSeq" id="WP_016171330.1">
    <property type="nucleotide sequence ID" value="NZ_ASWK01000001.1"/>
</dbReference>
<protein>
    <recommendedName>
        <fullName evidence="2">PRD domain-containing protein</fullName>
    </recommendedName>
</protein>
<dbReference type="InterPro" id="IPR004341">
    <property type="entry name" value="CAT_RNA-bd_dom"/>
</dbReference>
<dbReference type="InterPro" id="IPR011608">
    <property type="entry name" value="PRD"/>
</dbReference>
<dbReference type="HOGENOM" id="CLU_078802_0_0_9"/>
<dbReference type="OrthoDB" id="9813552at2"/>
<dbReference type="PATRIC" id="fig|1139219.3.peg.96"/>
<dbReference type="SUPFAM" id="SSF50151">
    <property type="entry name" value="SacY-like RNA-binding domain"/>
    <property type="match status" value="1"/>
</dbReference>
<accession>S0KGV4</accession>
<dbReference type="PANTHER" id="PTHR30185">
    <property type="entry name" value="CRYPTIC BETA-GLUCOSIDE BGL OPERON ANTITERMINATOR"/>
    <property type="match status" value="1"/>
</dbReference>